<organism evidence="1 2">
    <name type="scientific">Ensifer adhaerens</name>
    <name type="common">Sinorhizobium morelense</name>
    <dbReference type="NCBI Taxonomy" id="106592"/>
    <lineage>
        <taxon>Bacteria</taxon>
        <taxon>Pseudomonadati</taxon>
        <taxon>Pseudomonadota</taxon>
        <taxon>Alphaproteobacteria</taxon>
        <taxon>Hyphomicrobiales</taxon>
        <taxon>Rhizobiaceae</taxon>
        <taxon>Sinorhizobium/Ensifer group</taxon>
        <taxon>Ensifer</taxon>
    </lineage>
</organism>
<dbReference type="PANTHER" id="PTHR21089:SF1">
    <property type="entry name" value="BIFUNCTIONAL 3-DEHYDROQUINATE DEHYDRATASE_SHIKIMATE DEHYDROGENASE, CHLOROPLASTIC"/>
    <property type="match status" value="1"/>
</dbReference>
<proteinExistence type="predicted"/>
<geneLocation type="plasmid" evidence="1 2">
    <name>pB</name>
</geneLocation>
<name>A0A9Q8YDU0_ENSAD</name>
<dbReference type="GO" id="GO:0005829">
    <property type="term" value="C:cytosol"/>
    <property type="evidence" value="ECO:0007669"/>
    <property type="project" value="TreeGrafter"/>
</dbReference>
<dbReference type="GO" id="GO:0050661">
    <property type="term" value="F:NADP binding"/>
    <property type="evidence" value="ECO:0007669"/>
    <property type="project" value="TreeGrafter"/>
</dbReference>
<evidence type="ECO:0008006" key="3">
    <source>
        <dbReference type="Google" id="ProtNLM"/>
    </source>
</evidence>
<dbReference type="GO" id="GO:0019632">
    <property type="term" value="P:shikimate metabolic process"/>
    <property type="evidence" value="ECO:0007669"/>
    <property type="project" value="TreeGrafter"/>
</dbReference>
<dbReference type="SUPFAM" id="SSF51735">
    <property type="entry name" value="NAD(P)-binding Rossmann-fold domains"/>
    <property type="match status" value="1"/>
</dbReference>
<keyword evidence="1" id="KW-0614">Plasmid</keyword>
<dbReference type="AlphaFoldDB" id="A0A9Q8YDU0"/>
<dbReference type="Proteomes" id="UP001055460">
    <property type="component" value="Plasmid pB"/>
</dbReference>
<reference evidence="1" key="1">
    <citation type="submission" date="2022-06" db="EMBL/GenBank/DDBJ databases">
        <title>Physiological and biochemical characterization and genomic elucidation of a strain of the genus Ensifer adhaerens M8 that combines arsenic oxidation and chromium reduction.</title>
        <authorList>
            <person name="Li X."/>
            <person name="Yu c."/>
        </authorList>
    </citation>
    <scope>NUCLEOTIDE SEQUENCE</scope>
    <source>
        <strain evidence="1">M8</strain>
        <plasmid evidence="1">pB</plasmid>
    </source>
</reference>
<dbReference type="GO" id="GO:0009423">
    <property type="term" value="P:chorismate biosynthetic process"/>
    <property type="evidence" value="ECO:0007669"/>
    <property type="project" value="TreeGrafter"/>
</dbReference>
<dbReference type="InterPro" id="IPR022893">
    <property type="entry name" value="Shikimate_DH_fam"/>
</dbReference>
<sequence length="139" mass="14560">MGVGQLLLSDVNIVQAKALVQSINRRASRDFALTTTDLSEEMAAGHGLINATPIGMQAHPGLPLDPTHLSDHHWMADIVYFPIETALLSVARSCGCCVLDGGGMVLNGAATAGMARSTRLSASVPKSYKLSRTACPEGN</sequence>
<protein>
    <recommendedName>
        <fullName evidence="3">Shikimate dehydrogenase</fullName>
    </recommendedName>
</protein>
<dbReference type="RefSeq" id="WP_252161057.1">
    <property type="nucleotide sequence ID" value="NZ_CP098809.1"/>
</dbReference>
<dbReference type="Gene3D" id="3.40.50.720">
    <property type="entry name" value="NAD(P)-binding Rossmann-like Domain"/>
    <property type="match status" value="1"/>
</dbReference>
<dbReference type="PANTHER" id="PTHR21089">
    <property type="entry name" value="SHIKIMATE DEHYDROGENASE"/>
    <property type="match status" value="1"/>
</dbReference>
<accession>A0A9Q8YDU0</accession>
<evidence type="ECO:0000313" key="2">
    <source>
        <dbReference type="Proteomes" id="UP001055460"/>
    </source>
</evidence>
<dbReference type="EMBL" id="CP098809">
    <property type="protein sequence ID" value="USJ27390.1"/>
    <property type="molecule type" value="Genomic_DNA"/>
</dbReference>
<gene>
    <name evidence="1" type="ORF">NE863_33600</name>
</gene>
<dbReference type="GO" id="GO:0004764">
    <property type="term" value="F:shikimate 3-dehydrogenase (NADP+) activity"/>
    <property type="evidence" value="ECO:0007669"/>
    <property type="project" value="InterPro"/>
</dbReference>
<evidence type="ECO:0000313" key="1">
    <source>
        <dbReference type="EMBL" id="USJ27390.1"/>
    </source>
</evidence>
<dbReference type="InterPro" id="IPR036291">
    <property type="entry name" value="NAD(P)-bd_dom_sf"/>
</dbReference>